<keyword evidence="4" id="KW-0049">Antioxidant</keyword>
<proteinExistence type="inferred from homology"/>
<dbReference type="InterPro" id="IPR000866">
    <property type="entry name" value="AhpC/TSA"/>
</dbReference>
<keyword evidence="3 13" id="KW-0575">Peroxidase</keyword>
<evidence type="ECO:0000256" key="1">
    <source>
        <dbReference type="ARBA" id="ARBA00003330"/>
    </source>
</evidence>
<organism evidence="13 14">
    <name type="scientific">Pontiella agarivorans</name>
    <dbReference type="NCBI Taxonomy" id="3038953"/>
    <lineage>
        <taxon>Bacteria</taxon>
        <taxon>Pseudomonadati</taxon>
        <taxon>Kiritimatiellota</taxon>
        <taxon>Kiritimatiellia</taxon>
        <taxon>Kiritimatiellales</taxon>
        <taxon>Pontiellaceae</taxon>
        <taxon>Pontiella</taxon>
    </lineage>
</organism>
<dbReference type="InterPro" id="IPR050924">
    <property type="entry name" value="Peroxiredoxin_BCP/PrxQ"/>
</dbReference>
<evidence type="ECO:0000256" key="8">
    <source>
        <dbReference type="ARBA" id="ARBA00032824"/>
    </source>
</evidence>
<dbReference type="PROSITE" id="PS51352">
    <property type="entry name" value="THIOREDOXIN_2"/>
    <property type="match status" value="1"/>
</dbReference>
<dbReference type="RefSeq" id="WP_322608041.1">
    <property type="nucleotide sequence ID" value="NZ_JARVCO010000007.1"/>
</dbReference>
<evidence type="ECO:0000256" key="2">
    <source>
        <dbReference type="ARBA" id="ARBA00013017"/>
    </source>
</evidence>
<comment type="catalytic activity">
    <reaction evidence="11">
        <text>a hydroperoxide + [thioredoxin]-dithiol = an alcohol + [thioredoxin]-disulfide + H2O</text>
        <dbReference type="Rhea" id="RHEA:62620"/>
        <dbReference type="Rhea" id="RHEA-COMP:10698"/>
        <dbReference type="Rhea" id="RHEA-COMP:10700"/>
        <dbReference type="ChEBI" id="CHEBI:15377"/>
        <dbReference type="ChEBI" id="CHEBI:29950"/>
        <dbReference type="ChEBI" id="CHEBI:30879"/>
        <dbReference type="ChEBI" id="CHEBI:35924"/>
        <dbReference type="ChEBI" id="CHEBI:50058"/>
        <dbReference type="EC" id="1.11.1.24"/>
    </reaction>
</comment>
<dbReference type="Gene3D" id="3.40.30.10">
    <property type="entry name" value="Glutaredoxin"/>
    <property type="match status" value="1"/>
</dbReference>
<dbReference type="EMBL" id="JARVCO010000007">
    <property type="protein sequence ID" value="MDZ8118243.1"/>
    <property type="molecule type" value="Genomic_DNA"/>
</dbReference>
<keyword evidence="6" id="KW-1015">Disulfide bond</keyword>
<comment type="similarity">
    <text evidence="9">Belongs to the peroxiredoxin family. BCP/PrxQ subfamily.</text>
</comment>
<evidence type="ECO:0000256" key="5">
    <source>
        <dbReference type="ARBA" id="ARBA00023002"/>
    </source>
</evidence>
<keyword evidence="5 13" id="KW-0560">Oxidoreductase</keyword>
<evidence type="ECO:0000256" key="7">
    <source>
        <dbReference type="ARBA" id="ARBA00023284"/>
    </source>
</evidence>
<dbReference type="GO" id="GO:0140824">
    <property type="term" value="F:thioredoxin-dependent peroxiredoxin activity"/>
    <property type="evidence" value="ECO:0007669"/>
    <property type="project" value="UniProtKB-EC"/>
</dbReference>
<dbReference type="SUPFAM" id="SSF52833">
    <property type="entry name" value="Thioredoxin-like"/>
    <property type="match status" value="1"/>
</dbReference>
<dbReference type="PANTHER" id="PTHR42801">
    <property type="entry name" value="THIOREDOXIN-DEPENDENT PEROXIDE REDUCTASE"/>
    <property type="match status" value="1"/>
</dbReference>
<evidence type="ECO:0000256" key="9">
    <source>
        <dbReference type="ARBA" id="ARBA00038489"/>
    </source>
</evidence>
<evidence type="ECO:0000256" key="10">
    <source>
        <dbReference type="ARBA" id="ARBA00042639"/>
    </source>
</evidence>
<evidence type="ECO:0000256" key="6">
    <source>
        <dbReference type="ARBA" id="ARBA00023157"/>
    </source>
</evidence>
<dbReference type="InterPro" id="IPR036249">
    <property type="entry name" value="Thioredoxin-like_sf"/>
</dbReference>
<dbReference type="PANTHER" id="PTHR42801:SF4">
    <property type="entry name" value="AHPC_TSA FAMILY PROTEIN"/>
    <property type="match status" value="1"/>
</dbReference>
<dbReference type="InterPro" id="IPR013766">
    <property type="entry name" value="Thioredoxin_domain"/>
</dbReference>
<evidence type="ECO:0000259" key="12">
    <source>
        <dbReference type="PROSITE" id="PS51352"/>
    </source>
</evidence>
<keyword evidence="7" id="KW-0676">Redox-active center</keyword>
<evidence type="ECO:0000256" key="11">
    <source>
        <dbReference type="ARBA" id="ARBA00049091"/>
    </source>
</evidence>
<accession>A0ABU5MVV1</accession>
<evidence type="ECO:0000313" key="14">
    <source>
        <dbReference type="Proteomes" id="UP001290861"/>
    </source>
</evidence>
<evidence type="ECO:0000313" key="13">
    <source>
        <dbReference type="EMBL" id="MDZ8118243.1"/>
    </source>
</evidence>
<reference evidence="13 14" key="1">
    <citation type="journal article" date="2024" name="Appl. Environ. Microbiol.">
        <title>Pontiella agarivorans sp. nov., a novel marine anaerobic bacterium capable of degrading macroalgal polysaccharides and fixing nitrogen.</title>
        <authorList>
            <person name="Liu N."/>
            <person name="Kivenson V."/>
            <person name="Peng X."/>
            <person name="Cui Z."/>
            <person name="Lankiewicz T.S."/>
            <person name="Gosselin K.M."/>
            <person name="English C.J."/>
            <person name="Blair E.M."/>
            <person name="O'Malley M.A."/>
            <person name="Valentine D.L."/>
        </authorList>
    </citation>
    <scope>NUCLEOTIDE SEQUENCE [LARGE SCALE GENOMIC DNA]</scope>
    <source>
        <strain evidence="13 14">NLcol2</strain>
    </source>
</reference>
<dbReference type="Proteomes" id="UP001290861">
    <property type="component" value="Unassembled WGS sequence"/>
</dbReference>
<comment type="caution">
    <text evidence="13">The sequence shown here is derived from an EMBL/GenBank/DDBJ whole genome shotgun (WGS) entry which is preliminary data.</text>
</comment>
<protein>
    <recommendedName>
        <fullName evidence="2">thioredoxin-dependent peroxiredoxin</fullName>
        <ecNumber evidence="2">1.11.1.24</ecNumber>
    </recommendedName>
    <alternativeName>
        <fullName evidence="8">Thioredoxin peroxidase</fullName>
    </alternativeName>
    <alternativeName>
        <fullName evidence="10">Thioredoxin-dependent peroxiredoxin Bcp</fullName>
    </alternativeName>
</protein>
<dbReference type="CDD" id="cd03017">
    <property type="entry name" value="PRX_BCP"/>
    <property type="match status" value="1"/>
</dbReference>
<evidence type="ECO:0000256" key="3">
    <source>
        <dbReference type="ARBA" id="ARBA00022559"/>
    </source>
</evidence>
<evidence type="ECO:0000256" key="4">
    <source>
        <dbReference type="ARBA" id="ARBA00022862"/>
    </source>
</evidence>
<dbReference type="PROSITE" id="PS51257">
    <property type="entry name" value="PROKAR_LIPOPROTEIN"/>
    <property type="match status" value="1"/>
</dbReference>
<gene>
    <name evidence="13" type="ORF">P9H32_06330</name>
</gene>
<dbReference type="EC" id="1.11.1.24" evidence="2"/>
<feature type="domain" description="Thioredoxin" evidence="12">
    <location>
        <begin position="56"/>
        <end position="209"/>
    </location>
</feature>
<keyword evidence="14" id="KW-1185">Reference proteome</keyword>
<comment type="function">
    <text evidence="1">Thiol-specific peroxidase that catalyzes the reduction of hydrogen peroxide and organic hydroperoxides to water and alcohols, respectively. Plays a role in cell protection against oxidative stress by detoxifying peroxides and as sensor of hydrogen peroxide-mediated signaling events.</text>
</comment>
<sequence length="211" mass="23652">MKFGLFIVLTVALLSLTGCFNMKMQPIKVEPVHMTLDINVKLEQQEIEDAAAEISPVIGKTAPDFTLPDQNQRPVTLRQFRGKWVVLYFYPKDGTTGCTLEAKDFTALLPRFHEMNAEVLGVSEDSSQSHCDFIAQHELKLLLLSDPDHTVMEQYGAWVVSSFGSLSYGRIIRTTMIIDPAGVIRHYMPEVMPQGHADRVLGKLAALQTFQ</sequence>
<name>A0ABU5MVV1_9BACT</name>
<dbReference type="Pfam" id="PF00578">
    <property type="entry name" value="AhpC-TSA"/>
    <property type="match status" value="1"/>
</dbReference>